<accession>A0A565B455</accession>
<evidence type="ECO:0000313" key="2">
    <source>
        <dbReference type="EMBL" id="VVA96458.1"/>
    </source>
</evidence>
<dbReference type="EMBL" id="CABITT030000003">
    <property type="protein sequence ID" value="VVA96458.1"/>
    <property type="molecule type" value="Genomic_DNA"/>
</dbReference>
<evidence type="ECO:0000256" key="1">
    <source>
        <dbReference type="SAM" id="Phobius"/>
    </source>
</evidence>
<organism evidence="2 3">
    <name type="scientific">Arabis nemorensis</name>
    <dbReference type="NCBI Taxonomy" id="586526"/>
    <lineage>
        <taxon>Eukaryota</taxon>
        <taxon>Viridiplantae</taxon>
        <taxon>Streptophyta</taxon>
        <taxon>Embryophyta</taxon>
        <taxon>Tracheophyta</taxon>
        <taxon>Spermatophyta</taxon>
        <taxon>Magnoliopsida</taxon>
        <taxon>eudicotyledons</taxon>
        <taxon>Gunneridae</taxon>
        <taxon>Pentapetalae</taxon>
        <taxon>rosids</taxon>
        <taxon>malvids</taxon>
        <taxon>Brassicales</taxon>
        <taxon>Brassicaceae</taxon>
        <taxon>Arabideae</taxon>
        <taxon>Arabis</taxon>
    </lineage>
</organism>
<protein>
    <submittedName>
        <fullName evidence="2">Uncharacterized protein</fullName>
    </submittedName>
</protein>
<keyword evidence="3" id="KW-1185">Reference proteome</keyword>
<comment type="caution">
    <text evidence="2">The sequence shown here is derived from an EMBL/GenBank/DDBJ whole genome shotgun (WGS) entry which is preliminary data.</text>
</comment>
<keyword evidence="1" id="KW-0472">Membrane</keyword>
<dbReference type="OrthoDB" id="10642236at2759"/>
<feature type="transmembrane region" description="Helical" evidence="1">
    <location>
        <begin position="233"/>
        <end position="256"/>
    </location>
</feature>
<keyword evidence="1" id="KW-1133">Transmembrane helix</keyword>
<proteinExistence type="predicted"/>
<sequence length="260" mass="29134">MMFLEASCSCHFETVLSQSLRIRYKSCSYSPSIVFLDVYGTALGMLPESGAYSSSTLLMDVWVTKLDLLSELGAYSPLNSDVYDTSLDSFWVSSLCTRKRSFSVLFLAGEGTTRQQVPVDFILILARSCNFLGLTHNFPVTSLFKLDYVHISSSVKERYTITTSLECVHKSSAVKTAMYVLLPVIAEELEIDLLAIDSEALFKRLSVCVYDSNRVTYLLKSILTHPGSILDSLSISFIVILFYVFIAFNRCILLFCKITI</sequence>
<keyword evidence="1" id="KW-0812">Transmembrane</keyword>
<evidence type="ECO:0000313" key="3">
    <source>
        <dbReference type="Proteomes" id="UP000489600"/>
    </source>
</evidence>
<name>A0A565B455_9BRAS</name>
<dbReference type="Proteomes" id="UP000489600">
    <property type="component" value="Unassembled WGS sequence"/>
</dbReference>
<dbReference type="AlphaFoldDB" id="A0A565B455"/>
<reference evidence="2" key="1">
    <citation type="submission" date="2019-07" db="EMBL/GenBank/DDBJ databases">
        <authorList>
            <person name="Dittberner H."/>
        </authorList>
    </citation>
    <scope>NUCLEOTIDE SEQUENCE [LARGE SCALE GENOMIC DNA]</scope>
</reference>
<gene>
    <name evidence="2" type="ORF">ANE_LOCUS6903</name>
</gene>